<gene>
    <name evidence="2" type="ORF">Ate02nite_60370</name>
</gene>
<dbReference type="Proteomes" id="UP000623608">
    <property type="component" value="Unassembled WGS sequence"/>
</dbReference>
<dbReference type="InterPro" id="IPR036513">
    <property type="entry name" value="STAS_dom_sf"/>
</dbReference>
<dbReference type="SUPFAM" id="SSF52091">
    <property type="entry name" value="SpoIIaa-like"/>
    <property type="match status" value="1"/>
</dbReference>
<dbReference type="InterPro" id="IPR058548">
    <property type="entry name" value="MlaB-like_STAS"/>
</dbReference>
<sequence>MVLTIRRRWDPLYGLMVEADGALDADTCPVLQATLLTALTETAVCCDLGGASVFGAAAADTLAVVHLHAAYLRQPFSIREISDLAASVLRITGLDAILTIV</sequence>
<organism evidence="2 3">
    <name type="scientific">Paractinoplanes tereljensis</name>
    <dbReference type="NCBI Taxonomy" id="571912"/>
    <lineage>
        <taxon>Bacteria</taxon>
        <taxon>Bacillati</taxon>
        <taxon>Actinomycetota</taxon>
        <taxon>Actinomycetes</taxon>
        <taxon>Micromonosporales</taxon>
        <taxon>Micromonosporaceae</taxon>
        <taxon>Paractinoplanes</taxon>
    </lineage>
</organism>
<name>A0A919NTL9_9ACTN</name>
<keyword evidence="3" id="KW-1185">Reference proteome</keyword>
<protein>
    <recommendedName>
        <fullName evidence="1">MlaB-like STAS domain-containing protein</fullName>
    </recommendedName>
</protein>
<proteinExistence type="predicted"/>
<comment type="caution">
    <text evidence="2">The sequence shown here is derived from an EMBL/GenBank/DDBJ whole genome shotgun (WGS) entry which is preliminary data.</text>
</comment>
<dbReference type="Gene3D" id="3.30.750.24">
    <property type="entry name" value="STAS domain"/>
    <property type="match status" value="1"/>
</dbReference>
<dbReference type="EMBL" id="BOMY01000039">
    <property type="protein sequence ID" value="GIF23307.1"/>
    <property type="molecule type" value="Genomic_DNA"/>
</dbReference>
<dbReference type="Pfam" id="PF13466">
    <property type="entry name" value="STAS_2"/>
    <property type="match status" value="1"/>
</dbReference>
<feature type="domain" description="MlaB-like STAS" evidence="1">
    <location>
        <begin position="18"/>
        <end position="95"/>
    </location>
</feature>
<evidence type="ECO:0000259" key="1">
    <source>
        <dbReference type="Pfam" id="PF13466"/>
    </source>
</evidence>
<evidence type="ECO:0000313" key="2">
    <source>
        <dbReference type="EMBL" id="GIF23307.1"/>
    </source>
</evidence>
<accession>A0A919NTL9</accession>
<evidence type="ECO:0000313" key="3">
    <source>
        <dbReference type="Proteomes" id="UP000623608"/>
    </source>
</evidence>
<reference evidence="2" key="1">
    <citation type="submission" date="2021-01" db="EMBL/GenBank/DDBJ databases">
        <title>Whole genome shotgun sequence of Actinoplanes tereljensis NBRC 105297.</title>
        <authorList>
            <person name="Komaki H."/>
            <person name="Tamura T."/>
        </authorList>
    </citation>
    <scope>NUCLEOTIDE SEQUENCE</scope>
    <source>
        <strain evidence="2">NBRC 105297</strain>
    </source>
</reference>
<dbReference type="AlphaFoldDB" id="A0A919NTL9"/>